<organism evidence="2 3">
    <name type="scientific">Prochlorothrix hollandica PCC 9006 = CALU 1027</name>
    <dbReference type="NCBI Taxonomy" id="317619"/>
    <lineage>
        <taxon>Bacteria</taxon>
        <taxon>Bacillati</taxon>
        <taxon>Cyanobacteriota</taxon>
        <taxon>Cyanophyceae</taxon>
        <taxon>Prochlorotrichales</taxon>
        <taxon>Prochlorotrichaceae</taxon>
        <taxon>Prochlorothrix</taxon>
    </lineage>
</organism>
<dbReference type="RefSeq" id="WP_017714295.1">
    <property type="nucleotide sequence ID" value="NZ_KB235941.1"/>
</dbReference>
<keyword evidence="1" id="KW-0472">Membrane</keyword>
<accession>A0A0M2Q3M3</accession>
<dbReference type="eggNOG" id="ENOG5032SKQ">
    <property type="taxonomic scope" value="Bacteria"/>
</dbReference>
<sequence>MVKNLRKFHRQVAPFLFLPLLLTAVTGVGYRIGRSWFNLPSDAAEFFLVLHEGRFLGQPLVPIYVLWIGLSLLAMLVTGWVMVSQRKPLIALPKKDWRSVHRFVAPIALLPLGVSAITGIAYRLGKAWFNLPPEQTSFLLRLHQGTYLGSSLRPFYVLLVGSGLVGLLITGIQLTPLFRKRKVPAPPGS</sequence>
<gene>
    <name evidence="2" type="ORF">PROH_04400</name>
</gene>
<protein>
    <submittedName>
        <fullName evidence="2">Peptidase</fullName>
    </submittedName>
</protein>
<name>A0A0M2Q3M3_PROHO</name>
<proteinExistence type="predicted"/>
<dbReference type="AlphaFoldDB" id="A0A0M2Q3M3"/>
<keyword evidence="3" id="KW-1185">Reference proteome</keyword>
<dbReference type="STRING" id="317619.GCA_000332315_04162"/>
<evidence type="ECO:0000313" key="3">
    <source>
        <dbReference type="Proteomes" id="UP000034681"/>
    </source>
</evidence>
<evidence type="ECO:0000313" key="2">
    <source>
        <dbReference type="EMBL" id="KKJ01544.1"/>
    </source>
</evidence>
<feature type="transmembrane region" description="Helical" evidence="1">
    <location>
        <begin position="155"/>
        <end position="174"/>
    </location>
</feature>
<feature type="transmembrane region" description="Helical" evidence="1">
    <location>
        <begin position="103"/>
        <end position="124"/>
    </location>
</feature>
<keyword evidence="1" id="KW-0812">Transmembrane</keyword>
<dbReference type="EMBL" id="AJTX02000002">
    <property type="protein sequence ID" value="KKJ01544.1"/>
    <property type="molecule type" value="Genomic_DNA"/>
</dbReference>
<dbReference type="Proteomes" id="UP000034681">
    <property type="component" value="Unassembled WGS sequence"/>
</dbReference>
<dbReference type="OrthoDB" id="574468at2"/>
<feature type="transmembrane region" description="Helical" evidence="1">
    <location>
        <begin position="64"/>
        <end position="83"/>
    </location>
</feature>
<keyword evidence="1" id="KW-1133">Transmembrane helix</keyword>
<comment type="caution">
    <text evidence="2">The sequence shown here is derived from an EMBL/GenBank/DDBJ whole genome shotgun (WGS) entry which is preliminary data.</text>
</comment>
<evidence type="ECO:0000256" key="1">
    <source>
        <dbReference type="SAM" id="Phobius"/>
    </source>
</evidence>
<reference evidence="2" key="1">
    <citation type="submission" date="2012-04" db="EMBL/GenBank/DDBJ databases">
        <authorList>
            <person name="Borisov I.G."/>
            <person name="Ivanikova N.V."/>
            <person name="Pinevich A.V."/>
        </authorList>
    </citation>
    <scope>NUCLEOTIDE SEQUENCE</scope>
    <source>
        <strain evidence="2">CALU 1027</strain>
    </source>
</reference>
<feature type="transmembrane region" description="Helical" evidence="1">
    <location>
        <begin position="12"/>
        <end position="32"/>
    </location>
</feature>